<protein>
    <submittedName>
        <fullName evidence="2 4">Uncharacterized protein</fullName>
    </submittedName>
</protein>
<organism evidence="4">
    <name type="scientific">Rodentolepis nana</name>
    <name type="common">Dwarf tapeworm</name>
    <name type="synonym">Hymenolepis nana</name>
    <dbReference type="NCBI Taxonomy" id="102285"/>
    <lineage>
        <taxon>Eukaryota</taxon>
        <taxon>Metazoa</taxon>
        <taxon>Spiralia</taxon>
        <taxon>Lophotrochozoa</taxon>
        <taxon>Platyhelminthes</taxon>
        <taxon>Cestoda</taxon>
        <taxon>Eucestoda</taxon>
        <taxon>Cyclophyllidea</taxon>
        <taxon>Hymenolepididae</taxon>
        <taxon>Rodentolepis</taxon>
    </lineage>
</organism>
<proteinExistence type="predicted"/>
<dbReference type="Proteomes" id="UP000278807">
    <property type="component" value="Unassembled WGS sequence"/>
</dbReference>
<evidence type="ECO:0000256" key="1">
    <source>
        <dbReference type="SAM" id="MobiDB-lite"/>
    </source>
</evidence>
<reference evidence="2 3" key="2">
    <citation type="submission" date="2018-11" db="EMBL/GenBank/DDBJ databases">
        <authorList>
            <consortium name="Pathogen Informatics"/>
        </authorList>
    </citation>
    <scope>NUCLEOTIDE SEQUENCE [LARGE SCALE GENOMIC DNA]</scope>
</reference>
<name>A0A0R3TYS8_RODNA</name>
<evidence type="ECO:0000313" key="3">
    <source>
        <dbReference type="Proteomes" id="UP000278807"/>
    </source>
</evidence>
<dbReference type="EMBL" id="UZAE01014865">
    <property type="protein sequence ID" value="VDO14663.1"/>
    <property type="molecule type" value="Genomic_DNA"/>
</dbReference>
<evidence type="ECO:0000313" key="4">
    <source>
        <dbReference type="WBParaSite" id="HNAJ_0001302701-mRNA-1"/>
    </source>
</evidence>
<dbReference type="AlphaFoldDB" id="A0A0R3TYS8"/>
<sequence>MTGHRKSLSVSEQPNDVGHTADKWLPRDRTDFFRSLLALCSTHSPLHKHHVNPTPRRGALTTI</sequence>
<evidence type="ECO:0000313" key="2">
    <source>
        <dbReference type="EMBL" id="VDO14663.1"/>
    </source>
</evidence>
<feature type="region of interest" description="Disordered" evidence="1">
    <location>
        <begin position="1"/>
        <end position="23"/>
    </location>
</feature>
<accession>A0A0R3TYS8</accession>
<dbReference type="WBParaSite" id="HNAJ_0001302701-mRNA-1">
    <property type="protein sequence ID" value="HNAJ_0001302701-mRNA-1"/>
    <property type="gene ID" value="HNAJ_0001302701"/>
</dbReference>
<keyword evidence="3" id="KW-1185">Reference proteome</keyword>
<gene>
    <name evidence="2" type="ORF">HNAJ_LOCUS13001</name>
</gene>
<reference evidence="4" key="1">
    <citation type="submission" date="2017-02" db="UniProtKB">
        <authorList>
            <consortium name="WormBaseParasite"/>
        </authorList>
    </citation>
    <scope>IDENTIFICATION</scope>
</reference>